<dbReference type="InterPro" id="IPR006498">
    <property type="entry name" value="Tail_tube"/>
</dbReference>
<dbReference type="OrthoDB" id="3078668at2"/>
<gene>
    <name evidence="1" type="ORF">ZBT109_2349</name>
</gene>
<protein>
    <submittedName>
        <fullName evidence="1">Phage tail tube protein FII</fullName>
    </submittedName>
</protein>
<organism evidence="1 2">
    <name type="scientific">Zymobacter palmae</name>
    <dbReference type="NCBI Taxonomy" id="33074"/>
    <lineage>
        <taxon>Bacteria</taxon>
        <taxon>Pseudomonadati</taxon>
        <taxon>Pseudomonadota</taxon>
        <taxon>Gammaproteobacteria</taxon>
        <taxon>Oceanospirillales</taxon>
        <taxon>Halomonadaceae</taxon>
        <taxon>Zymobacter group</taxon>
        <taxon>Zymobacter</taxon>
    </lineage>
</organism>
<dbReference type="Proteomes" id="UP000267342">
    <property type="component" value="Chromosome"/>
</dbReference>
<name>A0A348HHH9_9GAMM</name>
<reference evidence="1 2" key="1">
    <citation type="submission" date="2018-09" db="EMBL/GenBank/DDBJ databases">
        <title>Zymobacter palmae IAM14233 (=T109) whole genome analysis.</title>
        <authorList>
            <person name="Yanase H."/>
        </authorList>
    </citation>
    <scope>NUCLEOTIDE SEQUENCE [LARGE SCALE GENOMIC DNA]</scope>
    <source>
        <strain evidence="1 2">IAM14233</strain>
    </source>
</reference>
<dbReference type="EMBL" id="AP018933">
    <property type="protein sequence ID" value="BBG31081.1"/>
    <property type="molecule type" value="Genomic_DNA"/>
</dbReference>
<dbReference type="RefSeq" id="WP_027706343.1">
    <property type="nucleotide sequence ID" value="NZ_AP018933.1"/>
</dbReference>
<sequence>MANNERSRLMLAGTLQAMPIMQQIESFEPPTIEKEMKSVRGGRFAPDKIMTGLKEMEASITINGAGGILLKELGVLEGGTVMLDVREAGKTTGGDTTSTYHSIGGRLISVKEKTLKMGELPQTDIKLAVFRYQRTDDGLPVIDINLNTQVIDLGCGDIMSDIRRAVLMV</sequence>
<proteinExistence type="predicted"/>
<accession>A0A348HHH9</accession>
<evidence type="ECO:0000313" key="1">
    <source>
        <dbReference type="EMBL" id="BBG31081.1"/>
    </source>
</evidence>
<dbReference type="STRING" id="1123510.GCA_000620025_01897"/>
<keyword evidence="2" id="KW-1185">Reference proteome</keyword>
<dbReference type="Pfam" id="PF04985">
    <property type="entry name" value="Phage_tube"/>
    <property type="match status" value="1"/>
</dbReference>
<dbReference type="KEGG" id="zpl:ZBT109_2349"/>
<evidence type="ECO:0000313" key="2">
    <source>
        <dbReference type="Proteomes" id="UP000267342"/>
    </source>
</evidence>
<dbReference type="AlphaFoldDB" id="A0A348HHH9"/>